<dbReference type="AlphaFoldDB" id="A0A6G1GHJ6"/>
<sequence>MDSKRDSNSPNPMESSLALATVSKSGPERGRPKGSKNKLHGLNPSRRSARIATLEPRPTAQRQASQSAKAKAKSSRSATAATRKQHGPLSKVTKTTANPSKKRGRGRPAGSKTKVKNSLLAFGRLGCRWKVVFRGNVLHQIRSRESQRKFGRIFTPGFQL</sequence>
<dbReference type="GeneID" id="54415110"/>
<proteinExistence type="predicted"/>
<name>A0A6G1GHJ6_9PEZI</name>
<evidence type="ECO:0000313" key="2">
    <source>
        <dbReference type="EMBL" id="KAF1817548.1"/>
    </source>
</evidence>
<evidence type="ECO:0000256" key="1">
    <source>
        <dbReference type="SAM" id="MobiDB-lite"/>
    </source>
</evidence>
<evidence type="ECO:0000313" key="3">
    <source>
        <dbReference type="Proteomes" id="UP000504638"/>
    </source>
</evidence>
<protein>
    <submittedName>
        <fullName evidence="2 4">Uncharacterized protein</fullName>
    </submittedName>
</protein>
<accession>A0A6G1GHJ6</accession>
<feature type="compositionally biased region" description="Low complexity" evidence="1">
    <location>
        <begin position="59"/>
        <end position="82"/>
    </location>
</feature>
<reference evidence="4" key="3">
    <citation type="submission" date="2025-04" db="UniProtKB">
        <authorList>
            <consortium name="RefSeq"/>
        </authorList>
    </citation>
    <scope>IDENTIFICATION</scope>
    <source>
        <strain evidence="4">CBS 781.70</strain>
    </source>
</reference>
<dbReference type="Proteomes" id="UP000504638">
    <property type="component" value="Unplaced"/>
</dbReference>
<dbReference type="RefSeq" id="XP_033539179.1">
    <property type="nucleotide sequence ID" value="XM_033674540.1"/>
</dbReference>
<organism evidence="2">
    <name type="scientific">Eremomyces bilateralis CBS 781.70</name>
    <dbReference type="NCBI Taxonomy" id="1392243"/>
    <lineage>
        <taxon>Eukaryota</taxon>
        <taxon>Fungi</taxon>
        <taxon>Dikarya</taxon>
        <taxon>Ascomycota</taxon>
        <taxon>Pezizomycotina</taxon>
        <taxon>Dothideomycetes</taxon>
        <taxon>Dothideomycetes incertae sedis</taxon>
        <taxon>Eremomycetales</taxon>
        <taxon>Eremomycetaceae</taxon>
        <taxon>Eremomyces</taxon>
    </lineage>
</organism>
<feature type="region of interest" description="Disordered" evidence="1">
    <location>
        <begin position="1"/>
        <end position="114"/>
    </location>
</feature>
<reference evidence="4" key="2">
    <citation type="submission" date="2020-04" db="EMBL/GenBank/DDBJ databases">
        <authorList>
            <consortium name="NCBI Genome Project"/>
        </authorList>
    </citation>
    <scope>NUCLEOTIDE SEQUENCE</scope>
    <source>
        <strain evidence="4">CBS 781.70</strain>
    </source>
</reference>
<gene>
    <name evidence="2 4" type="ORF">P152DRAFT_22845</name>
</gene>
<reference evidence="2 4" key="1">
    <citation type="submission" date="2020-01" db="EMBL/GenBank/DDBJ databases">
        <authorList>
            <consortium name="DOE Joint Genome Institute"/>
            <person name="Haridas S."/>
            <person name="Albert R."/>
            <person name="Binder M."/>
            <person name="Bloem J."/>
            <person name="Labutti K."/>
            <person name="Salamov A."/>
            <person name="Andreopoulos B."/>
            <person name="Baker S.E."/>
            <person name="Barry K."/>
            <person name="Bills G."/>
            <person name="Bluhm B.H."/>
            <person name="Cannon C."/>
            <person name="Castanera R."/>
            <person name="Culley D.E."/>
            <person name="Daum C."/>
            <person name="Ezra D."/>
            <person name="Gonzalez J.B."/>
            <person name="Henrissat B."/>
            <person name="Kuo A."/>
            <person name="Liang C."/>
            <person name="Lipzen A."/>
            <person name="Lutzoni F."/>
            <person name="Magnuson J."/>
            <person name="Mondo S."/>
            <person name="Nolan M."/>
            <person name="Ohm R."/>
            <person name="Pangilinan J."/>
            <person name="Park H.-J."/>
            <person name="Ramirez L."/>
            <person name="Alfaro M."/>
            <person name="Sun H."/>
            <person name="Tritt A."/>
            <person name="Yoshinaga Y."/>
            <person name="Zwiers L.-H."/>
            <person name="Turgeon B.G."/>
            <person name="Goodwin S.B."/>
            <person name="Spatafora J.W."/>
            <person name="Crous P.W."/>
            <person name="Grigoriev I.V."/>
        </authorList>
    </citation>
    <scope>NUCLEOTIDE SEQUENCE</scope>
    <source>
        <strain evidence="2 4">CBS 781.70</strain>
    </source>
</reference>
<evidence type="ECO:0000313" key="4">
    <source>
        <dbReference type="RefSeq" id="XP_033539179.1"/>
    </source>
</evidence>
<keyword evidence="3" id="KW-1185">Reference proteome</keyword>
<dbReference type="EMBL" id="ML975149">
    <property type="protein sequence ID" value="KAF1817548.1"/>
    <property type="molecule type" value="Genomic_DNA"/>
</dbReference>